<keyword evidence="6" id="KW-0547">Nucleotide-binding</keyword>
<comment type="subunit">
    <text evidence="6">Homopolymer.</text>
</comment>
<dbReference type="HAMAP" id="MF_00223">
    <property type="entry name" value="FolE"/>
    <property type="match status" value="1"/>
</dbReference>
<organism evidence="8 9">
    <name type="scientific">Candidatus Cryptobacteroides merdigallinarum</name>
    <dbReference type="NCBI Taxonomy" id="2840770"/>
    <lineage>
        <taxon>Bacteria</taxon>
        <taxon>Pseudomonadati</taxon>
        <taxon>Bacteroidota</taxon>
        <taxon>Bacteroidia</taxon>
        <taxon>Bacteroidales</taxon>
        <taxon>Candidatus Cryptobacteroides</taxon>
    </lineage>
</organism>
<dbReference type="InterPro" id="IPR043134">
    <property type="entry name" value="GTP-CH-I_N"/>
</dbReference>
<evidence type="ECO:0000259" key="7">
    <source>
        <dbReference type="Pfam" id="PF01227"/>
    </source>
</evidence>
<dbReference type="Proteomes" id="UP000810252">
    <property type="component" value="Unassembled WGS sequence"/>
</dbReference>
<feature type="binding site" evidence="6">
    <location>
        <position position="158"/>
    </location>
    <ligand>
        <name>Zn(2+)</name>
        <dbReference type="ChEBI" id="CHEBI:29105"/>
    </ligand>
</feature>
<dbReference type="InterPro" id="IPR020602">
    <property type="entry name" value="GTP_CycHdrlase_I_dom"/>
</dbReference>
<dbReference type="GO" id="GO:0003934">
    <property type="term" value="F:GTP cyclohydrolase I activity"/>
    <property type="evidence" value="ECO:0007669"/>
    <property type="project" value="UniProtKB-UniRule"/>
</dbReference>
<keyword evidence="6" id="KW-0342">GTP-binding</keyword>
<protein>
    <recommendedName>
        <fullName evidence="6">GTP cyclohydrolase 1</fullName>
        <ecNumber evidence="6">3.5.4.16</ecNumber>
    </recommendedName>
    <alternativeName>
        <fullName evidence="6">GTP cyclohydrolase I</fullName>
        <shortName evidence="6">GTP-CH-I</shortName>
    </alternativeName>
</protein>
<dbReference type="NCBIfam" id="NF006825">
    <property type="entry name" value="PRK09347.1-2"/>
    <property type="match status" value="1"/>
</dbReference>
<dbReference type="NCBIfam" id="NF006826">
    <property type="entry name" value="PRK09347.1-3"/>
    <property type="match status" value="1"/>
</dbReference>
<dbReference type="PANTHER" id="PTHR11109">
    <property type="entry name" value="GTP CYCLOHYDROLASE I"/>
    <property type="match status" value="1"/>
</dbReference>
<keyword evidence="6" id="KW-0479">Metal-binding</keyword>
<comment type="similarity">
    <text evidence="3 6">Belongs to the GTP cyclohydrolase I family.</text>
</comment>
<evidence type="ECO:0000256" key="2">
    <source>
        <dbReference type="ARBA" id="ARBA00005080"/>
    </source>
</evidence>
<dbReference type="PANTHER" id="PTHR11109:SF7">
    <property type="entry name" value="GTP CYCLOHYDROLASE 1"/>
    <property type="match status" value="1"/>
</dbReference>
<sequence>MAYTKEDIYTDNTTELIAGHYREILRLLGEDPDREGLVKTPERVAKALQFLTQGYGQDGAEIIRGAIFKEEYRQMVLVRDIELYSTCEHHVMPFIGKAHVAYIPDGYITGLSKIARVVETYARRLQVQERLTVQIRDCIQQTLHPLGVAVVIEAAHTCMQIRGVQKANAITTTSAFSGVFLKDERTRNEFLNLIR</sequence>
<feature type="domain" description="GTP cyclohydrolase I" evidence="7">
    <location>
        <begin position="18"/>
        <end position="195"/>
    </location>
</feature>
<dbReference type="EMBL" id="JADIMQ010000003">
    <property type="protein sequence ID" value="MBO8447691.1"/>
    <property type="molecule type" value="Genomic_DNA"/>
</dbReference>
<dbReference type="CDD" id="cd00642">
    <property type="entry name" value="GTP_cyclohydro1"/>
    <property type="match status" value="1"/>
</dbReference>
<dbReference type="GO" id="GO:0046654">
    <property type="term" value="P:tetrahydrofolate biosynthetic process"/>
    <property type="evidence" value="ECO:0007669"/>
    <property type="project" value="UniProtKB-UniRule"/>
</dbReference>
<dbReference type="SUPFAM" id="SSF55620">
    <property type="entry name" value="Tetrahydrobiopterin biosynthesis enzymes-like"/>
    <property type="match status" value="1"/>
</dbReference>
<evidence type="ECO:0000256" key="3">
    <source>
        <dbReference type="ARBA" id="ARBA00008085"/>
    </source>
</evidence>
<proteinExistence type="inferred from homology"/>
<dbReference type="GO" id="GO:0006730">
    <property type="term" value="P:one-carbon metabolic process"/>
    <property type="evidence" value="ECO:0007669"/>
    <property type="project" value="UniProtKB-UniRule"/>
</dbReference>
<dbReference type="Gene3D" id="1.10.286.10">
    <property type="match status" value="1"/>
</dbReference>
<dbReference type="NCBIfam" id="TIGR00063">
    <property type="entry name" value="folE"/>
    <property type="match status" value="1"/>
</dbReference>
<keyword evidence="4 6" id="KW-0554">One-carbon metabolism</keyword>
<comment type="pathway">
    <text evidence="2 6">Cofactor biosynthesis; 7,8-dihydroneopterin triphosphate biosynthesis; 7,8-dihydroneopterin triphosphate from GTP: step 1/1.</text>
</comment>
<evidence type="ECO:0000256" key="5">
    <source>
        <dbReference type="ARBA" id="ARBA00022801"/>
    </source>
</evidence>
<dbReference type="GO" id="GO:0005525">
    <property type="term" value="F:GTP binding"/>
    <property type="evidence" value="ECO:0007669"/>
    <property type="project" value="UniProtKB-KW"/>
</dbReference>
<gene>
    <name evidence="6 8" type="primary">folE</name>
    <name evidence="8" type="ORF">IAC29_00275</name>
</gene>
<keyword evidence="5 6" id="KW-0378">Hydrolase</keyword>
<dbReference type="GO" id="GO:0008270">
    <property type="term" value="F:zinc ion binding"/>
    <property type="evidence" value="ECO:0007669"/>
    <property type="project" value="UniProtKB-UniRule"/>
</dbReference>
<dbReference type="PROSITE" id="PS00859">
    <property type="entry name" value="GTP_CYCLOHYDROL_1_1"/>
    <property type="match status" value="1"/>
</dbReference>
<feature type="binding site" evidence="6">
    <location>
        <position position="90"/>
    </location>
    <ligand>
        <name>Zn(2+)</name>
        <dbReference type="ChEBI" id="CHEBI:29105"/>
    </ligand>
</feature>
<dbReference type="InterPro" id="IPR001474">
    <property type="entry name" value="GTP_CycHdrlase_I"/>
</dbReference>
<reference evidence="8" key="2">
    <citation type="journal article" date="2021" name="PeerJ">
        <title>Extensive microbial diversity within the chicken gut microbiome revealed by metagenomics and culture.</title>
        <authorList>
            <person name="Gilroy R."/>
            <person name="Ravi A."/>
            <person name="Getino M."/>
            <person name="Pursley I."/>
            <person name="Horton D.L."/>
            <person name="Alikhan N.F."/>
            <person name="Baker D."/>
            <person name="Gharbi K."/>
            <person name="Hall N."/>
            <person name="Watson M."/>
            <person name="Adriaenssens E.M."/>
            <person name="Foster-Nyarko E."/>
            <person name="Jarju S."/>
            <person name="Secka A."/>
            <person name="Antonio M."/>
            <person name="Oren A."/>
            <person name="Chaudhuri R.R."/>
            <person name="La Ragione R."/>
            <person name="Hildebrand F."/>
            <person name="Pallen M.J."/>
        </authorList>
    </citation>
    <scope>NUCLEOTIDE SEQUENCE</scope>
    <source>
        <strain evidence="8">20514</strain>
    </source>
</reference>
<dbReference type="FunFam" id="3.30.1130.10:FF:000001">
    <property type="entry name" value="GTP cyclohydrolase 1"/>
    <property type="match status" value="1"/>
</dbReference>
<evidence type="ECO:0000256" key="6">
    <source>
        <dbReference type="HAMAP-Rule" id="MF_00223"/>
    </source>
</evidence>
<keyword evidence="6" id="KW-0862">Zinc</keyword>
<dbReference type="AlphaFoldDB" id="A0A9D9HDM4"/>
<evidence type="ECO:0000313" key="9">
    <source>
        <dbReference type="Proteomes" id="UP000810252"/>
    </source>
</evidence>
<evidence type="ECO:0000256" key="4">
    <source>
        <dbReference type="ARBA" id="ARBA00022563"/>
    </source>
</evidence>
<dbReference type="Gene3D" id="3.30.1130.10">
    <property type="match status" value="1"/>
</dbReference>
<reference evidence="8" key="1">
    <citation type="submission" date="2020-10" db="EMBL/GenBank/DDBJ databases">
        <authorList>
            <person name="Gilroy R."/>
        </authorList>
    </citation>
    <scope>NUCLEOTIDE SEQUENCE</scope>
    <source>
        <strain evidence="8">20514</strain>
    </source>
</reference>
<dbReference type="PROSITE" id="PS00860">
    <property type="entry name" value="GTP_CYCLOHYDROL_1_2"/>
    <property type="match status" value="1"/>
</dbReference>
<evidence type="ECO:0000313" key="8">
    <source>
        <dbReference type="EMBL" id="MBO8447691.1"/>
    </source>
</evidence>
<dbReference type="GO" id="GO:0006729">
    <property type="term" value="P:tetrahydrobiopterin biosynthetic process"/>
    <property type="evidence" value="ECO:0007669"/>
    <property type="project" value="TreeGrafter"/>
</dbReference>
<dbReference type="Pfam" id="PF01227">
    <property type="entry name" value="GTP_cyclohydroI"/>
    <property type="match status" value="1"/>
</dbReference>
<dbReference type="GO" id="GO:0005737">
    <property type="term" value="C:cytoplasm"/>
    <property type="evidence" value="ECO:0007669"/>
    <property type="project" value="TreeGrafter"/>
</dbReference>
<accession>A0A9D9HDM4</accession>
<comment type="catalytic activity">
    <reaction evidence="1 6">
        <text>GTP + H2O = 7,8-dihydroneopterin 3'-triphosphate + formate + H(+)</text>
        <dbReference type="Rhea" id="RHEA:17473"/>
        <dbReference type="ChEBI" id="CHEBI:15377"/>
        <dbReference type="ChEBI" id="CHEBI:15378"/>
        <dbReference type="ChEBI" id="CHEBI:15740"/>
        <dbReference type="ChEBI" id="CHEBI:37565"/>
        <dbReference type="ChEBI" id="CHEBI:58462"/>
        <dbReference type="EC" id="3.5.4.16"/>
    </reaction>
</comment>
<comment type="caution">
    <text evidence="8">The sequence shown here is derived from an EMBL/GenBank/DDBJ whole genome shotgun (WGS) entry which is preliminary data.</text>
</comment>
<dbReference type="InterPro" id="IPR043133">
    <property type="entry name" value="GTP-CH-I_C/QueF"/>
</dbReference>
<dbReference type="InterPro" id="IPR018234">
    <property type="entry name" value="GTP_CycHdrlase_I_CS"/>
</dbReference>
<name>A0A9D9HDM4_9BACT</name>
<dbReference type="EC" id="3.5.4.16" evidence="6"/>
<evidence type="ECO:0000256" key="1">
    <source>
        <dbReference type="ARBA" id="ARBA00001052"/>
    </source>
</evidence>
<feature type="binding site" evidence="6">
    <location>
        <position position="87"/>
    </location>
    <ligand>
        <name>Zn(2+)</name>
        <dbReference type="ChEBI" id="CHEBI:29105"/>
    </ligand>
</feature>